<evidence type="ECO:0000313" key="1">
    <source>
        <dbReference type="EMBL" id="MBB4765811.1"/>
    </source>
</evidence>
<comment type="caution">
    <text evidence="1">The sequence shown here is derived from an EMBL/GenBank/DDBJ whole genome shotgun (WGS) entry which is preliminary data.</text>
</comment>
<dbReference type="Proteomes" id="UP000578112">
    <property type="component" value="Unassembled WGS sequence"/>
</dbReference>
<organism evidence="1 2">
    <name type="scientific">Actinoplanes digitatis</name>
    <dbReference type="NCBI Taxonomy" id="1868"/>
    <lineage>
        <taxon>Bacteria</taxon>
        <taxon>Bacillati</taxon>
        <taxon>Actinomycetota</taxon>
        <taxon>Actinomycetes</taxon>
        <taxon>Micromonosporales</taxon>
        <taxon>Micromonosporaceae</taxon>
        <taxon>Actinoplanes</taxon>
    </lineage>
</organism>
<name>A0A7W7I3W8_9ACTN</name>
<dbReference type="NCBIfam" id="NF040657">
    <property type="entry name" value="immun_SitI3"/>
    <property type="match status" value="1"/>
</dbReference>
<dbReference type="EMBL" id="JACHNH010000001">
    <property type="protein sequence ID" value="MBB4765811.1"/>
    <property type="molecule type" value="Genomic_DNA"/>
</dbReference>
<keyword evidence="2" id="KW-1185">Reference proteome</keyword>
<reference evidence="1 2" key="1">
    <citation type="submission" date="2020-08" db="EMBL/GenBank/DDBJ databases">
        <title>Sequencing the genomes of 1000 actinobacteria strains.</title>
        <authorList>
            <person name="Klenk H.-P."/>
        </authorList>
    </citation>
    <scope>NUCLEOTIDE SEQUENCE [LARGE SCALE GENOMIC DNA]</scope>
    <source>
        <strain evidence="1 2">DSM 43149</strain>
    </source>
</reference>
<dbReference type="RefSeq" id="WP_184996819.1">
    <property type="nucleotide sequence ID" value="NZ_BOMK01000021.1"/>
</dbReference>
<sequence>MALEYRLILTGDTSIDQVAERAFPDASERPIGGPPRLTVDHRESYGFIVTVLPGRDGYLDLETDGGSWVWEPKSYVGIQFRLDKFADLRWAVTNMLGVVRRALDTGPEDATFDFNGDILLFARLDGELTKHRRTWWEHYSSGDRSIPG</sequence>
<accession>A0A7W7I3W8</accession>
<dbReference type="AlphaFoldDB" id="A0A7W7I3W8"/>
<proteinExistence type="predicted"/>
<gene>
    <name evidence="1" type="ORF">BJ971_006367</name>
</gene>
<protein>
    <submittedName>
        <fullName evidence="1">Uncharacterized protein</fullName>
    </submittedName>
</protein>
<dbReference type="InterPro" id="IPR049799">
    <property type="entry name" value="SitI3-like"/>
</dbReference>
<evidence type="ECO:0000313" key="2">
    <source>
        <dbReference type="Proteomes" id="UP000578112"/>
    </source>
</evidence>